<dbReference type="AlphaFoldDB" id="A0A834KHB8"/>
<gene>
    <name evidence="2" type="ORF">H0235_014316</name>
</gene>
<organism evidence="2 3">
    <name type="scientific">Vespula pensylvanica</name>
    <name type="common">Western yellow jacket</name>
    <name type="synonym">Wasp</name>
    <dbReference type="NCBI Taxonomy" id="30213"/>
    <lineage>
        <taxon>Eukaryota</taxon>
        <taxon>Metazoa</taxon>
        <taxon>Ecdysozoa</taxon>
        <taxon>Arthropoda</taxon>
        <taxon>Hexapoda</taxon>
        <taxon>Insecta</taxon>
        <taxon>Pterygota</taxon>
        <taxon>Neoptera</taxon>
        <taxon>Endopterygota</taxon>
        <taxon>Hymenoptera</taxon>
        <taxon>Apocrita</taxon>
        <taxon>Aculeata</taxon>
        <taxon>Vespoidea</taxon>
        <taxon>Vespidae</taxon>
        <taxon>Vespinae</taxon>
        <taxon>Vespula</taxon>
    </lineage>
</organism>
<name>A0A834KHB8_VESPE</name>
<dbReference type="EMBL" id="JACSDY010000015">
    <property type="protein sequence ID" value="KAF7406660.1"/>
    <property type="molecule type" value="Genomic_DNA"/>
</dbReference>
<sequence length="122" mass="13543">MARDYSVYHPNRGDSATGRDCRQDLRASLPEGKPFIVSDRERYDLGDTLRANCSLPASRPTARLSFALNNIPRVAGGNALPIIPEDDAIGSHYPIRPNGITSKFTFQRRSNARTADVRETLK</sequence>
<dbReference type="Proteomes" id="UP000600918">
    <property type="component" value="Unassembled WGS sequence"/>
</dbReference>
<reference evidence="2" key="1">
    <citation type="journal article" date="2020" name="G3 (Bethesda)">
        <title>High-Quality Assemblies for Three Invasive Social Wasps from the &lt;i&gt;Vespula&lt;/i&gt; Genus.</title>
        <authorList>
            <person name="Harrop T.W.R."/>
            <person name="Guhlin J."/>
            <person name="McLaughlin G.M."/>
            <person name="Permina E."/>
            <person name="Stockwell P."/>
            <person name="Gilligan J."/>
            <person name="Le Lec M.F."/>
            <person name="Gruber M.A.M."/>
            <person name="Quinn O."/>
            <person name="Lovegrove M."/>
            <person name="Duncan E.J."/>
            <person name="Remnant E.J."/>
            <person name="Van Eeckhoven J."/>
            <person name="Graham B."/>
            <person name="Knapp R.A."/>
            <person name="Langford K.W."/>
            <person name="Kronenberg Z."/>
            <person name="Press M.O."/>
            <person name="Eacker S.M."/>
            <person name="Wilson-Rankin E.E."/>
            <person name="Purcell J."/>
            <person name="Lester P.J."/>
            <person name="Dearden P.K."/>
        </authorList>
    </citation>
    <scope>NUCLEOTIDE SEQUENCE</scope>
    <source>
        <strain evidence="2">Volc-1</strain>
    </source>
</reference>
<comment type="caution">
    <text evidence="2">The sequence shown here is derived from an EMBL/GenBank/DDBJ whole genome shotgun (WGS) entry which is preliminary data.</text>
</comment>
<evidence type="ECO:0000313" key="2">
    <source>
        <dbReference type="EMBL" id="KAF7406660.1"/>
    </source>
</evidence>
<accession>A0A834KHB8</accession>
<feature type="region of interest" description="Disordered" evidence="1">
    <location>
        <begin position="1"/>
        <end position="20"/>
    </location>
</feature>
<evidence type="ECO:0000256" key="1">
    <source>
        <dbReference type="SAM" id="MobiDB-lite"/>
    </source>
</evidence>
<protein>
    <submittedName>
        <fullName evidence="2">Uncharacterized protein</fullName>
    </submittedName>
</protein>
<keyword evidence="3" id="KW-1185">Reference proteome</keyword>
<proteinExistence type="predicted"/>
<evidence type="ECO:0000313" key="3">
    <source>
        <dbReference type="Proteomes" id="UP000600918"/>
    </source>
</evidence>